<feature type="domain" description="BT1760-like C-terminal" evidence="7">
    <location>
        <begin position="354"/>
        <end position="541"/>
    </location>
</feature>
<reference evidence="8" key="1">
    <citation type="submission" date="2020-10" db="EMBL/GenBank/DDBJ databases">
        <authorList>
            <person name="Gilroy R."/>
        </authorList>
    </citation>
    <scope>NUCLEOTIDE SEQUENCE</scope>
    <source>
        <strain evidence="8">B1-13419</strain>
    </source>
</reference>
<keyword evidence="5" id="KW-0732">Signal</keyword>
<feature type="chain" id="PRO_5038911442" description="beta-fructofuranosidase" evidence="5">
    <location>
        <begin position="26"/>
        <end position="544"/>
    </location>
</feature>
<dbReference type="Pfam" id="PF16346">
    <property type="entry name" value="GH32_BT1760-like_C"/>
    <property type="match status" value="1"/>
</dbReference>
<dbReference type="InterPro" id="IPR013148">
    <property type="entry name" value="Glyco_hydro_32_N"/>
</dbReference>
<evidence type="ECO:0000313" key="9">
    <source>
        <dbReference type="Proteomes" id="UP000823757"/>
    </source>
</evidence>
<evidence type="ECO:0000259" key="7">
    <source>
        <dbReference type="Pfam" id="PF16346"/>
    </source>
</evidence>
<dbReference type="Gene3D" id="2.115.10.20">
    <property type="entry name" value="Glycosyl hydrolase domain, family 43"/>
    <property type="match status" value="1"/>
</dbReference>
<feature type="signal peptide" evidence="5">
    <location>
        <begin position="1"/>
        <end position="25"/>
    </location>
</feature>
<dbReference type="PANTHER" id="PTHR43101:SF1">
    <property type="entry name" value="BETA-FRUCTOSIDASE"/>
    <property type="match status" value="1"/>
</dbReference>
<dbReference type="InterPro" id="IPR032507">
    <property type="entry name" value="BT1760-like_C"/>
</dbReference>
<organism evidence="8 9">
    <name type="scientific">Candidatus Cryptobacteroides faecigallinarum</name>
    <dbReference type="NCBI Taxonomy" id="2840763"/>
    <lineage>
        <taxon>Bacteria</taxon>
        <taxon>Pseudomonadati</taxon>
        <taxon>Bacteroidota</taxon>
        <taxon>Bacteroidia</taxon>
        <taxon>Bacteroidales</taxon>
        <taxon>Candidatus Cryptobacteroides</taxon>
    </lineage>
</organism>
<dbReference type="Gene3D" id="2.60.120.560">
    <property type="entry name" value="Exo-inulinase, domain 1"/>
    <property type="match status" value="1"/>
</dbReference>
<comment type="caution">
    <text evidence="8">The sequence shown here is derived from an EMBL/GenBank/DDBJ whole genome shotgun (WGS) entry which is preliminary data.</text>
</comment>
<evidence type="ECO:0000256" key="4">
    <source>
        <dbReference type="ARBA" id="ARBA00023295"/>
    </source>
</evidence>
<dbReference type="SUPFAM" id="SSF75005">
    <property type="entry name" value="Arabinanase/levansucrase/invertase"/>
    <property type="match status" value="1"/>
</dbReference>
<dbReference type="Pfam" id="PF00251">
    <property type="entry name" value="Glyco_hydro_32N"/>
    <property type="match status" value="1"/>
</dbReference>
<sequence>MKKMTIYTMMLAASMAIMPSCSKDAPVLTQKDWAGTTTYFSPTDEKGFGTYYSPYTGYVGDPMPFYDPVAKDFKIMYLQDFVVNQTGTYHPIWAVQTSDAASYVSMGELIECGGIEDQDAAIGTGSTVYNEADKLYYTFYTGNKYQPTASESGQVVMLATSPDFKTWTKDKTLYIKGEDYGYSKNDFRDPFVYEGEDGKWHMLVSTYQNGKGTIAEFISDNLKEWTSAGVFMTMMWDRFYECPDLFKMGGWWYLVYSEKHAAIRKVQYFKGKTLDELKACTANDAGIWPDSHEGFLDARAFYAGKTASDGENRYIWGWCPNRPGQNNTDVGASPAEPSWGGNLVAQKIIQHEDGTLTLGPVAAIEAKYTSSQEVKVMALSAEDAGAVTSDSKAVTVGTDVSGKTFKLSGNSYMLLSRLNVHNHLKFTVTTASASDKFGFSFARGTDSEKFYSMVMNPESDTKRKLNFEEEGGIGYVNGIDSYVFDTPADYVYNVTVCTDNSVCTVYVNDVLAYTNRIYGTQKNCWSINCYGGNITVSDIEVKYY</sequence>
<evidence type="ECO:0000256" key="5">
    <source>
        <dbReference type="SAM" id="SignalP"/>
    </source>
</evidence>
<dbReference type="SMART" id="SM00640">
    <property type="entry name" value="Glyco_32"/>
    <property type="match status" value="1"/>
</dbReference>
<evidence type="ECO:0000259" key="6">
    <source>
        <dbReference type="Pfam" id="PF00251"/>
    </source>
</evidence>
<dbReference type="InterPro" id="IPR023296">
    <property type="entry name" value="Glyco_hydro_beta-prop_sf"/>
</dbReference>
<evidence type="ECO:0000256" key="3">
    <source>
        <dbReference type="ARBA" id="ARBA00022801"/>
    </source>
</evidence>
<comment type="similarity">
    <text evidence="1">Belongs to the glycosyl hydrolase 32 family.</text>
</comment>
<proteinExistence type="inferred from homology"/>
<dbReference type="Proteomes" id="UP000823757">
    <property type="component" value="Unassembled WGS sequence"/>
</dbReference>
<dbReference type="InterPro" id="IPR051214">
    <property type="entry name" value="GH32_Enzymes"/>
</dbReference>
<protein>
    <recommendedName>
        <fullName evidence="2">beta-fructofuranosidase</fullName>
        <ecNumber evidence="2">3.2.1.26</ecNumber>
    </recommendedName>
</protein>
<dbReference type="GO" id="GO:0004564">
    <property type="term" value="F:beta-fructofuranosidase activity"/>
    <property type="evidence" value="ECO:0007669"/>
    <property type="project" value="UniProtKB-EC"/>
</dbReference>
<dbReference type="EC" id="3.2.1.26" evidence="2"/>
<dbReference type="GO" id="GO:0005975">
    <property type="term" value="P:carbohydrate metabolic process"/>
    <property type="evidence" value="ECO:0007669"/>
    <property type="project" value="InterPro"/>
</dbReference>
<dbReference type="CDD" id="cd08995">
    <property type="entry name" value="GH32_EcAec43-like"/>
    <property type="match status" value="1"/>
</dbReference>
<gene>
    <name evidence="8" type="ORF">IAB91_04690</name>
</gene>
<accession>A0A9D9IKP7</accession>
<keyword evidence="4" id="KW-0326">Glycosidase</keyword>
<evidence type="ECO:0000313" key="8">
    <source>
        <dbReference type="EMBL" id="MBO8474569.1"/>
    </source>
</evidence>
<evidence type="ECO:0000256" key="2">
    <source>
        <dbReference type="ARBA" id="ARBA00012758"/>
    </source>
</evidence>
<name>A0A9D9IKP7_9BACT</name>
<reference evidence="8" key="2">
    <citation type="journal article" date="2021" name="PeerJ">
        <title>Extensive microbial diversity within the chicken gut microbiome revealed by metagenomics and culture.</title>
        <authorList>
            <person name="Gilroy R."/>
            <person name="Ravi A."/>
            <person name="Getino M."/>
            <person name="Pursley I."/>
            <person name="Horton D.L."/>
            <person name="Alikhan N.F."/>
            <person name="Baker D."/>
            <person name="Gharbi K."/>
            <person name="Hall N."/>
            <person name="Watson M."/>
            <person name="Adriaenssens E.M."/>
            <person name="Foster-Nyarko E."/>
            <person name="Jarju S."/>
            <person name="Secka A."/>
            <person name="Antonio M."/>
            <person name="Oren A."/>
            <person name="Chaudhuri R.R."/>
            <person name="La Ragione R."/>
            <person name="Hildebrand F."/>
            <person name="Pallen M.J."/>
        </authorList>
    </citation>
    <scope>NUCLEOTIDE SEQUENCE</scope>
    <source>
        <strain evidence="8">B1-13419</strain>
    </source>
</reference>
<dbReference type="PANTHER" id="PTHR43101">
    <property type="entry name" value="BETA-FRUCTOSIDASE"/>
    <property type="match status" value="1"/>
</dbReference>
<dbReference type="InterPro" id="IPR001362">
    <property type="entry name" value="Glyco_hydro_32"/>
</dbReference>
<dbReference type="AlphaFoldDB" id="A0A9D9IKP7"/>
<evidence type="ECO:0000256" key="1">
    <source>
        <dbReference type="ARBA" id="ARBA00009902"/>
    </source>
</evidence>
<keyword evidence="3" id="KW-0378">Hydrolase</keyword>
<dbReference type="EMBL" id="JADIMD010000068">
    <property type="protein sequence ID" value="MBO8474569.1"/>
    <property type="molecule type" value="Genomic_DNA"/>
</dbReference>
<feature type="domain" description="Glycosyl hydrolase family 32 N-terminal" evidence="6">
    <location>
        <begin position="54"/>
        <end position="353"/>
    </location>
</feature>